<gene>
    <name evidence="1" type="ORF">E2C01_015014</name>
</gene>
<protein>
    <submittedName>
        <fullName evidence="1">Uncharacterized protein</fullName>
    </submittedName>
</protein>
<keyword evidence="2" id="KW-1185">Reference proteome</keyword>
<sequence length="69" mass="7579">MRLKKASDEHTRFTNTTLSETGCHLGMQDTDQFGAARFIGLTNIDKLSSTSVSCHLFFATIAFAAYNTS</sequence>
<comment type="caution">
    <text evidence="1">The sequence shown here is derived from an EMBL/GenBank/DDBJ whole genome shotgun (WGS) entry which is preliminary data.</text>
</comment>
<accession>A0A5B7DLP5</accession>
<evidence type="ECO:0000313" key="1">
    <source>
        <dbReference type="EMBL" id="MPC22009.1"/>
    </source>
</evidence>
<dbReference type="Proteomes" id="UP000324222">
    <property type="component" value="Unassembled WGS sequence"/>
</dbReference>
<proteinExistence type="predicted"/>
<reference evidence="1 2" key="1">
    <citation type="submission" date="2019-05" db="EMBL/GenBank/DDBJ databases">
        <title>Another draft genome of Portunus trituberculatus and its Hox gene families provides insights of decapod evolution.</title>
        <authorList>
            <person name="Jeong J.-H."/>
            <person name="Song I."/>
            <person name="Kim S."/>
            <person name="Choi T."/>
            <person name="Kim D."/>
            <person name="Ryu S."/>
            <person name="Kim W."/>
        </authorList>
    </citation>
    <scope>NUCLEOTIDE SEQUENCE [LARGE SCALE GENOMIC DNA]</scope>
    <source>
        <tissue evidence="1">Muscle</tissue>
    </source>
</reference>
<dbReference type="AlphaFoldDB" id="A0A5B7DLP5"/>
<name>A0A5B7DLP5_PORTR</name>
<organism evidence="1 2">
    <name type="scientific">Portunus trituberculatus</name>
    <name type="common">Swimming crab</name>
    <name type="synonym">Neptunus trituberculatus</name>
    <dbReference type="NCBI Taxonomy" id="210409"/>
    <lineage>
        <taxon>Eukaryota</taxon>
        <taxon>Metazoa</taxon>
        <taxon>Ecdysozoa</taxon>
        <taxon>Arthropoda</taxon>
        <taxon>Crustacea</taxon>
        <taxon>Multicrustacea</taxon>
        <taxon>Malacostraca</taxon>
        <taxon>Eumalacostraca</taxon>
        <taxon>Eucarida</taxon>
        <taxon>Decapoda</taxon>
        <taxon>Pleocyemata</taxon>
        <taxon>Brachyura</taxon>
        <taxon>Eubrachyura</taxon>
        <taxon>Portunoidea</taxon>
        <taxon>Portunidae</taxon>
        <taxon>Portuninae</taxon>
        <taxon>Portunus</taxon>
    </lineage>
</organism>
<evidence type="ECO:0000313" key="2">
    <source>
        <dbReference type="Proteomes" id="UP000324222"/>
    </source>
</evidence>
<dbReference type="EMBL" id="VSRR010001042">
    <property type="protein sequence ID" value="MPC22009.1"/>
    <property type="molecule type" value="Genomic_DNA"/>
</dbReference>